<dbReference type="SUPFAM" id="SSF54862">
    <property type="entry name" value="4Fe-4S ferredoxins"/>
    <property type="match status" value="1"/>
</dbReference>
<dbReference type="InterPro" id="IPR036188">
    <property type="entry name" value="FAD/NAD-bd_sf"/>
</dbReference>
<keyword evidence="6" id="KW-1133">Transmembrane helix</keyword>
<evidence type="ECO:0000259" key="7">
    <source>
        <dbReference type="PROSITE" id="PS51379"/>
    </source>
</evidence>
<dbReference type="PROSITE" id="PS00198">
    <property type="entry name" value="4FE4S_FER_1"/>
    <property type="match status" value="1"/>
</dbReference>
<dbReference type="Proteomes" id="UP000005615">
    <property type="component" value="Unassembled WGS sequence"/>
</dbReference>
<sequence>MFTLEPLLLLYILPFAVFLLIYQWVRAWSEKAAKRRLDDAVQSHMTEPPTLHPIIDPSKCLGCGACVNACPEGDVLGLIGGKSVLINGANCIGHGACKAACPFDAIDLVFGTAKRGVSIPVLSPDFESTLSGVFVAGELGGMGLIRNAIMQGSQAVISAASFLKQVPKTEDRDLLIIGAGPAGIAAALQAKALGLAATVIEQSEDLGGTVANFPKNKLVMTAPVELPLVGKLKFRETSKEALLDFWTGVINEHKPDIRFGIQMVSVEGTAPHFRVQTTEAEFCARSVILALGRRGTPRKLDVPGEHLSKVVYRLADPEQYADQRVLVVGGGDSAIEAACEIAEAQATPNVALSYRGEGFARAKLKNRKRVDALEASGRLRVMLGSNVIKISDDSVTLQTENVEEEVANDAVLICAGGVLPNALLEKIGVSMDVKYGTP</sequence>
<dbReference type="GO" id="GO:0046872">
    <property type="term" value="F:metal ion binding"/>
    <property type="evidence" value="ECO:0007669"/>
    <property type="project" value="UniProtKB-KW"/>
</dbReference>
<evidence type="ECO:0000256" key="3">
    <source>
        <dbReference type="ARBA" id="ARBA00023002"/>
    </source>
</evidence>
<proteinExistence type="predicted"/>
<keyword evidence="4" id="KW-0408">Iron</keyword>
<keyword evidence="5" id="KW-0411">Iron-sulfur</keyword>
<dbReference type="GO" id="GO:0016491">
    <property type="term" value="F:oxidoreductase activity"/>
    <property type="evidence" value="ECO:0007669"/>
    <property type="project" value="UniProtKB-KW"/>
</dbReference>
<feature type="transmembrane region" description="Helical" evidence="6">
    <location>
        <begin position="6"/>
        <end position="25"/>
    </location>
</feature>
<evidence type="ECO:0000256" key="6">
    <source>
        <dbReference type="SAM" id="Phobius"/>
    </source>
</evidence>
<name>F3L561_9GAMM</name>
<evidence type="ECO:0000256" key="4">
    <source>
        <dbReference type="ARBA" id="ARBA00023004"/>
    </source>
</evidence>
<dbReference type="EMBL" id="AEIG01000096">
    <property type="protein sequence ID" value="EGG28534.1"/>
    <property type="molecule type" value="Genomic_DNA"/>
</dbReference>
<dbReference type="PANTHER" id="PTHR48105">
    <property type="entry name" value="THIOREDOXIN REDUCTASE 1-RELATED-RELATED"/>
    <property type="match status" value="1"/>
</dbReference>
<evidence type="ECO:0000313" key="9">
    <source>
        <dbReference type="Proteomes" id="UP000005615"/>
    </source>
</evidence>
<keyword evidence="9" id="KW-1185">Reference proteome</keyword>
<dbReference type="eggNOG" id="COG0492">
    <property type="taxonomic scope" value="Bacteria"/>
</dbReference>
<dbReference type="Pfam" id="PF13237">
    <property type="entry name" value="Fer4_10"/>
    <property type="match status" value="1"/>
</dbReference>
<keyword evidence="6" id="KW-0472">Membrane</keyword>
<reference evidence="8 9" key="1">
    <citation type="journal article" date="2011" name="J. Bacteriol.">
        <title>Genome sequence of strain IMCC3088, a proteorhodopsin-containing marine bacterium belonging to the OM60/NOR5 clade.</title>
        <authorList>
            <person name="Jang Y."/>
            <person name="Oh H.M."/>
            <person name="Kang I."/>
            <person name="Lee K."/>
            <person name="Yang S.J."/>
            <person name="Cho J.C."/>
        </authorList>
    </citation>
    <scope>NUCLEOTIDE SEQUENCE [LARGE SCALE GENOMIC DNA]</scope>
    <source>
        <strain evidence="8 9">IMCC3088</strain>
    </source>
</reference>
<dbReference type="AlphaFoldDB" id="F3L561"/>
<dbReference type="PRINTS" id="PR00368">
    <property type="entry name" value="FADPNR"/>
</dbReference>
<organism evidence="8 9">
    <name type="scientific">Aequoribacter fuscus</name>
    <dbReference type="NCBI Taxonomy" id="2518989"/>
    <lineage>
        <taxon>Bacteria</taxon>
        <taxon>Pseudomonadati</taxon>
        <taxon>Pseudomonadota</taxon>
        <taxon>Gammaproteobacteria</taxon>
        <taxon>Cellvibrionales</taxon>
        <taxon>Halieaceae</taxon>
        <taxon>Aequoribacter</taxon>
    </lineage>
</organism>
<keyword evidence="6" id="KW-0812">Transmembrane</keyword>
<keyword evidence="3" id="KW-0560">Oxidoreductase</keyword>
<comment type="caution">
    <text evidence="8">The sequence shown here is derived from an EMBL/GenBank/DDBJ whole genome shotgun (WGS) entry which is preliminary data.</text>
</comment>
<gene>
    <name evidence="8" type="ORF">IMCC3088_2840</name>
</gene>
<dbReference type="Pfam" id="PF13738">
    <property type="entry name" value="Pyr_redox_3"/>
    <property type="match status" value="1"/>
</dbReference>
<evidence type="ECO:0000256" key="2">
    <source>
        <dbReference type="ARBA" id="ARBA00022723"/>
    </source>
</evidence>
<dbReference type="InterPro" id="IPR050097">
    <property type="entry name" value="Ferredoxin-NADP_redctase_2"/>
</dbReference>
<evidence type="ECO:0000256" key="1">
    <source>
        <dbReference type="ARBA" id="ARBA00022630"/>
    </source>
</evidence>
<dbReference type="GO" id="GO:0051536">
    <property type="term" value="F:iron-sulfur cluster binding"/>
    <property type="evidence" value="ECO:0007669"/>
    <property type="project" value="UniProtKB-KW"/>
</dbReference>
<evidence type="ECO:0000313" key="8">
    <source>
        <dbReference type="EMBL" id="EGG28534.1"/>
    </source>
</evidence>
<dbReference type="Gene3D" id="3.30.70.20">
    <property type="match status" value="2"/>
</dbReference>
<dbReference type="PROSITE" id="PS51379">
    <property type="entry name" value="4FE4S_FER_2"/>
    <property type="match status" value="2"/>
</dbReference>
<feature type="domain" description="4Fe-4S ferredoxin-type" evidence="7">
    <location>
        <begin position="82"/>
        <end position="111"/>
    </location>
</feature>
<dbReference type="Gene3D" id="3.50.50.60">
    <property type="entry name" value="FAD/NAD(P)-binding domain"/>
    <property type="match status" value="2"/>
</dbReference>
<keyword evidence="2" id="KW-0479">Metal-binding</keyword>
<evidence type="ECO:0000256" key="5">
    <source>
        <dbReference type="ARBA" id="ARBA00023014"/>
    </source>
</evidence>
<dbReference type="SUPFAM" id="SSF51905">
    <property type="entry name" value="FAD/NAD(P)-binding domain"/>
    <property type="match status" value="1"/>
</dbReference>
<dbReference type="STRING" id="2518989.IMCC3088_2840"/>
<dbReference type="RefSeq" id="WP_009576985.1">
    <property type="nucleotide sequence ID" value="NZ_AEIG01000096.1"/>
</dbReference>
<accession>F3L561</accession>
<dbReference type="InterPro" id="IPR017896">
    <property type="entry name" value="4Fe4S_Fe-S-bd"/>
</dbReference>
<keyword evidence="1" id="KW-0285">Flavoprotein</keyword>
<dbReference type="InterPro" id="IPR017900">
    <property type="entry name" value="4Fe4S_Fe_S_CS"/>
</dbReference>
<dbReference type="PRINTS" id="PR00469">
    <property type="entry name" value="PNDRDTASEII"/>
</dbReference>
<dbReference type="eggNOG" id="COG1145">
    <property type="taxonomic scope" value="Bacteria"/>
</dbReference>
<feature type="domain" description="4Fe-4S ferredoxin-type" evidence="7">
    <location>
        <begin position="51"/>
        <end position="81"/>
    </location>
</feature>
<protein>
    <submittedName>
        <fullName evidence="8">Thioredoxin reductase</fullName>
    </submittedName>
</protein>